<feature type="coiled-coil region" evidence="2">
    <location>
        <begin position="67"/>
        <end position="101"/>
    </location>
</feature>
<protein>
    <submittedName>
        <fullName evidence="5">Peptidase M23</fullName>
    </submittedName>
</protein>
<dbReference type="InterPro" id="IPR016047">
    <property type="entry name" value="M23ase_b-sheet_dom"/>
</dbReference>
<dbReference type="CDD" id="cd12797">
    <property type="entry name" value="M23_peptidase"/>
    <property type="match status" value="1"/>
</dbReference>
<keyword evidence="3" id="KW-0472">Membrane</keyword>
<dbReference type="PANTHER" id="PTHR21666">
    <property type="entry name" value="PEPTIDASE-RELATED"/>
    <property type="match status" value="1"/>
</dbReference>
<evidence type="ECO:0000256" key="1">
    <source>
        <dbReference type="ARBA" id="ARBA00022729"/>
    </source>
</evidence>
<dbReference type="InterPro" id="IPR011055">
    <property type="entry name" value="Dup_hybrid_motif"/>
</dbReference>
<evidence type="ECO:0000313" key="6">
    <source>
        <dbReference type="Proteomes" id="UP000315115"/>
    </source>
</evidence>
<keyword evidence="2" id="KW-0175">Coiled coil</keyword>
<evidence type="ECO:0000259" key="4">
    <source>
        <dbReference type="Pfam" id="PF01551"/>
    </source>
</evidence>
<keyword evidence="3" id="KW-0812">Transmembrane</keyword>
<dbReference type="Pfam" id="PF01551">
    <property type="entry name" value="Peptidase_M23"/>
    <property type="match status" value="1"/>
</dbReference>
<sequence length="323" mass="35327">MKDQLTISVSTINGSRHWCVTKAMQTRLKSLLAAMSIGICATTGLVFYLYSAVDSAELKQAELAQHSVGLSEELAQLKQLKSELESDLSEREEQITTVSERLSDLESSLGMATGVDLANLESRLDTAAIASNVRIAMLTQIPSGSPVGKERISSGFGKRIHPITKTAKMHRGLDFAVNIGTPIYAPADGVAEVTRRSNKGSGNFLRLQHSFGFSSSYSHLKSFKVKSGEFVKKGQLIGVSGNSGLSSGPHLHYEIRFVGRALNPRPFVDWNVNEFEAIFSKERGIRWESLVNTVEQRVAKQLQLSSPKDVLLAENSNLKMTSK</sequence>
<proteinExistence type="predicted"/>
<keyword evidence="3" id="KW-1133">Transmembrane helix</keyword>
<feature type="domain" description="M23ase beta-sheet core" evidence="4">
    <location>
        <begin position="168"/>
        <end position="264"/>
    </location>
</feature>
<keyword evidence="1" id="KW-0732">Signal</keyword>
<evidence type="ECO:0000256" key="2">
    <source>
        <dbReference type="SAM" id="Coils"/>
    </source>
</evidence>
<dbReference type="SUPFAM" id="SSF51261">
    <property type="entry name" value="Duplicated hybrid motif"/>
    <property type="match status" value="1"/>
</dbReference>
<dbReference type="PANTHER" id="PTHR21666:SF289">
    <property type="entry name" value="L-ALA--D-GLU ENDOPEPTIDASE"/>
    <property type="match status" value="1"/>
</dbReference>
<organism evidence="5 6">
    <name type="scientific">Vibrio rotiferianus</name>
    <dbReference type="NCBI Taxonomy" id="190895"/>
    <lineage>
        <taxon>Bacteria</taxon>
        <taxon>Pseudomonadati</taxon>
        <taxon>Pseudomonadota</taxon>
        <taxon>Gammaproteobacteria</taxon>
        <taxon>Vibrionales</taxon>
        <taxon>Vibrionaceae</taxon>
        <taxon>Vibrio</taxon>
    </lineage>
</organism>
<evidence type="ECO:0000256" key="3">
    <source>
        <dbReference type="SAM" id="Phobius"/>
    </source>
</evidence>
<dbReference type="Gene3D" id="2.70.70.10">
    <property type="entry name" value="Glucose Permease (Domain IIA)"/>
    <property type="match status" value="1"/>
</dbReference>
<dbReference type="AlphaFoldDB" id="A0A510ICN8"/>
<name>A0A510ICN8_9VIBR</name>
<dbReference type="RefSeq" id="WP_143693936.1">
    <property type="nucleotide sequence ID" value="NZ_AP019799.1"/>
</dbReference>
<reference evidence="6" key="1">
    <citation type="submission" date="2019-07" db="EMBL/GenBank/DDBJ databases">
        <title>Complete Genome Sequences of Vibrion rotiferianus strain AM7.</title>
        <authorList>
            <person name="Miyazaki K."/>
            <person name="Wiseschart A."/>
            <person name="Pootanakit K."/>
            <person name="Ishimori K."/>
            <person name="Kitahara K."/>
        </authorList>
    </citation>
    <scope>NUCLEOTIDE SEQUENCE [LARGE SCALE GENOMIC DNA]</scope>
    <source>
        <strain evidence="6">AM7</strain>
    </source>
</reference>
<accession>A0A510ICN8</accession>
<dbReference type="EMBL" id="AP019799">
    <property type="protein sequence ID" value="BBL91564.1"/>
    <property type="molecule type" value="Genomic_DNA"/>
</dbReference>
<dbReference type="GO" id="GO:0004222">
    <property type="term" value="F:metalloendopeptidase activity"/>
    <property type="evidence" value="ECO:0007669"/>
    <property type="project" value="TreeGrafter"/>
</dbReference>
<dbReference type="Proteomes" id="UP000315115">
    <property type="component" value="Chromosome 2"/>
</dbReference>
<gene>
    <name evidence="5" type="ORF">VroAM7_42170</name>
</gene>
<dbReference type="InterPro" id="IPR050570">
    <property type="entry name" value="Cell_wall_metabolism_enzyme"/>
</dbReference>
<evidence type="ECO:0000313" key="5">
    <source>
        <dbReference type="EMBL" id="BBL91564.1"/>
    </source>
</evidence>
<feature type="transmembrane region" description="Helical" evidence="3">
    <location>
        <begin position="31"/>
        <end position="50"/>
    </location>
</feature>
<dbReference type="FunFam" id="2.70.70.10:FF:000006">
    <property type="entry name" value="M23 family peptidase"/>
    <property type="match status" value="1"/>
</dbReference>